<organism evidence="1 2">
    <name type="scientific">Romanomermis culicivorax</name>
    <name type="common">Nematode worm</name>
    <dbReference type="NCBI Taxonomy" id="13658"/>
    <lineage>
        <taxon>Eukaryota</taxon>
        <taxon>Metazoa</taxon>
        <taxon>Ecdysozoa</taxon>
        <taxon>Nematoda</taxon>
        <taxon>Enoplea</taxon>
        <taxon>Dorylaimia</taxon>
        <taxon>Mermithida</taxon>
        <taxon>Mermithoidea</taxon>
        <taxon>Mermithidae</taxon>
        <taxon>Romanomermis</taxon>
    </lineage>
</organism>
<sequence length="230" mass="26252">MVKTLVNLLSYLITNVTNIRANPNVNLHCYSCMSPIFAVTIKGLDDVDELDVWENTRKFYNRPAKFTKSCNAETYNVHDLTLRNCTDACIWLSMENVIAGKSYRGYIRGCLSDLVDYNRTTMRFITYRAQCVPVTLKTLFAQRSNRALQYADQRVNFCACHSNRCNVGSTTCISSLIDILDSSLRSPVFVKRQLRENDLALTDKYSKNTFQPSQPQVLITMGFTHLINSL</sequence>
<dbReference type="GO" id="GO:0043025">
    <property type="term" value="C:neuronal cell body"/>
    <property type="evidence" value="ECO:0007669"/>
    <property type="project" value="TreeGrafter"/>
</dbReference>
<dbReference type="Pfam" id="PF06579">
    <property type="entry name" value="Ly-6_related"/>
    <property type="match status" value="1"/>
</dbReference>
<dbReference type="AlphaFoldDB" id="A0A915KHB2"/>
<dbReference type="GO" id="GO:1990834">
    <property type="term" value="P:response to odorant"/>
    <property type="evidence" value="ECO:0007669"/>
    <property type="project" value="TreeGrafter"/>
</dbReference>
<keyword evidence="1" id="KW-1185">Reference proteome</keyword>
<dbReference type="WBParaSite" id="nRc.2.0.1.t38122-RA">
    <property type="protein sequence ID" value="nRc.2.0.1.t38122-RA"/>
    <property type="gene ID" value="nRc.2.0.1.g38122"/>
</dbReference>
<evidence type="ECO:0000313" key="2">
    <source>
        <dbReference type="WBParaSite" id="nRc.2.0.1.t38122-RA"/>
    </source>
</evidence>
<dbReference type="Proteomes" id="UP000887565">
    <property type="component" value="Unplaced"/>
</dbReference>
<dbReference type="InterPro" id="IPR010558">
    <property type="entry name" value="Ly-6-related"/>
</dbReference>
<dbReference type="PANTHER" id="PTHR34722:SF3">
    <property type="entry name" value="HOMOLOG OF ODR-2 (TWO)"/>
    <property type="match status" value="1"/>
</dbReference>
<name>A0A915KHB2_ROMCU</name>
<dbReference type="GO" id="GO:0030424">
    <property type="term" value="C:axon"/>
    <property type="evidence" value="ECO:0007669"/>
    <property type="project" value="TreeGrafter"/>
</dbReference>
<dbReference type="PANTHER" id="PTHR34722">
    <property type="entry name" value="HOMOLOG OF ODR-2 (TWO)-RELATED"/>
    <property type="match status" value="1"/>
</dbReference>
<protein>
    <submittedName>
        <fullName evidence="2">Uncharacterized protein</fullName>
    </submittedName>
</protein>
<reference evidence="2" key="1">
    <citation type="submission" date="2022-11" db="UniProtKB">
        <authorList>
            <consortium name="WormBaseParasite"/>
        </authorList>
    </citation>
    <scope>IDENTIFICATION</scope>
</reference>
<proteinExistence type="predicted"/>
<evidence type="ECO:0000313" key="1">
    <source>
        <dbReference type="Proteomes" id="UP000887565"/>
    </source>
</evidence>
<accession>A0A915KHB2</accession>
<dbReference type="GO" id="GO:0042048">
    <property type="term" value="P:olfactory behavior"/>
    <property type="evidence" value="ECO:0007669"/>
    <property type="project" value="TreeGrafter"/>
</dbReference>